<gene>
    <name evidence="2" type="ORF">IF129_07675</name>
</gene>
<dbReference type="InterPro" id="IPR003719">
    <property type="entry name" value="Phenazine_PhzF-like"/>
</dbReference>
<dbReference type="GO" id="GO:0005737">
    <property type="term" value="C:cytoplasm"/>
    <property type="evidence" value="ECO:0007669"/>
    <property type="project" value="TreeGrafter"/>
</dbReference>
<keyword evidence="3" id="KW-1185">Reference proteome</keyword>
<proteinExistence type="predicted"/>
<feature type="active site" evidence="1">
    <location>
        <position position="45"/>
    </location>
</feature>
<dbReference type="RefSeq" id="WP_191208716.1">
    <property type="nucleotide sequence ID" value="NZ_BAABKL010000016.1"/>
</dbReference>
<evidence type="ECO:0000256" key="1">
    <source>
        <dbReference type="PIRSR" id="PIRSR016184-1"/>
    </source>
</evidence>
<dbReference type="Pfam" id="PF02567">
    <property type="entry name" value="PhzC-PhzF"/>
    <property type="match status" value="1"/>
</dbReference>
<name>A0A927IBX1_9ACTN</name>
<accession>A0A927IBX1</accession>
<dbReference type="AlphaFoldDB" id="A0A927IBX1"/>
<dbReference type="PANTHER" id="PTHR13774:SF32">
    <property type="entry name" value="ANTISENSE-ENHANCING SEQUENCE 1"/>
    <property type="match status" value="1"/>
</dbReference>
<evidence type="ECO:0000313" key="2">
    <source>
        <dbReference type="EMBL" id="MBD3931442.1"/>
    </source>
</evidence>
<organism evidence="2 3">
    <name type="scientific">Streptomyces chumphonensis</name>
    <dbReference type="NCBI Taxonomy" id="1214925"/>
    <lineage>
        <taxon>Bacteria</taxon>
        <taxon>Bacillati</taxon>
        <taxon>Actinomycetota</taxon>
        <taxon>Actinomycetes</taxon>
        <taxon>Kitasatosporales</taxon>
        <taxon>Streptomycetaceae</taxon>
        <taxon>Streptomyces</taxon>
    </lineage>
</organism>
<evidence type="ECO:0000313" key="3">
    <source>
        <dbReference type="Proteomes" id="UP000632289"/>
    </source>
</evidence>
<dbReference type="NCBIfam" id="TIGR00654">
    <property type="entry name" value="PhzF_family"/>
    <property type="match status" value="1"/>
</dbReference>
<dbReference type="SUPFAM" id="SSF54506">
    <property type="entry name" value="Diaminopimelate epimerase-like"/>
    <property type="match status" value="1"/>
</dbReference>
<dbReference type="PIRSF" id="PIRSF016184">
    <property type="entry name" value="PhzC_PhzF"/>
    <property type="match status" value="1"/>
</dbReference>
<dbReference type="GO" id="GO:0016853">
    <property type="term" value="F:isomerase activity"/>
    <property type="evidence" value="ECO:0007669"/>
    <property type="project" value="TreeGrafter"/>
</dbReference>
<dbReference type="EMBL" id="JACXYU010000002">
    <property type="protein sequence ID" value="MBD3931442.1"/>
    <property type="molecule type" value="Genomic_DNA"/>
</dbReference>
<dbReference type="PANTHER" id="PTHR13774">
    <property type="entry name" value="PHENAZINE BIOSYNTHESIS PROTEIN"/>
    <property type="match status" value="1"/>
</dbReference>
<dbReference type="Proteomes" id="UP000632289">
    <property type="component" value="Unassembled WGS sequence"/>
</dbReference>
<dbReference type="Gene3D" id="3.10.310.10">
    <property type="entry name" value="Diaminopimelate Epimerase, Chain A, domain 1"/>
    <property type="match status" value="2"/>
</dbReference>
<sequence length="288" mass="29055">MIPYEVVDMFTDRPFAGSTLAVVPDADGLSTASMGAIAAELGAVETAFVLPATAPDATYRVRVFTPTAESSGGGHSCVGTAATLVRVGAVPAGRVVQECGPARHVLTAQADRATLTLTGPAPGADLDPAPLLAAVGLAAGDASGGKPRAEGFGTPFAFLPVREAALLRAEPDPARMAAAALPALCLLHWDGSRRTARTRLFAPGFGIAEDPACAPVAAALGLWLAGTDRLPNAEGSHTYTLRQGAEAGRPALLTCTLTVSNGSPAQAAVTGRVTAVAHGRITAPHTVR</sequence>
<protein>
    <submittedName>
        <fullName evidence="2">PhzF family phenazine biosynthesis protein</fullName>
    </submittedName>
</protein>
<reference evidence="2" key="1">
    <citation type="submission" date="2020-09" db="EMBL/GenBank/DDBJ databases">
        <title>Secondary metabolite and genome analysis of marine Streptomyces chumphonensis KK1-2T.</title>
        <authorList>
            <person name="Phongsopitanun W."/>
            <person name="Kanchanasin P."/>
            <person name="Pittayakhajonwut P."/>
            <person name="Suwanborirux K."/>
            <person name="Tanasupawat S."/>
        </authorList>
    </citation>
    <scope>NUCLEOTIDE SEQUENCE</scope>
    <source>
        <strain evidence="2">KK1-2</strain>
    </source>
</reference>
<comment type="caution">
    <text evidence="2">The sequence shown here is derived from an EMBL/GenBank/DDBJ whole genome shotgun (WGS) entry which is preliminary data.</text>
</comment>